<dbReference type="AlphaFoldDB" id="A0A9Q0IRH2"/>
<protein>
    <submittedName>
        <fullName evidence="1">Uncharacterized protein</fullName>
    </submittedName>
</protein>
<sequence>MVREELACSSALSESRCPLYCISPAGLSHGWIFIMMTSDSQHLSPAAAAAAHVSVSLPEARRKPQAATPHQHHMEVFVAWASLFVHER</sequence>
<evidence type="ECO:0000313" key="2">
    <source>
        <dbReference type="Proteomes" id="UP001148018"/>
    </source>
</evidence>
<reference evidence="1" key="1">
    <citation type="submission" date="2022-07" db="EMBL/GenBank/DDBJ databases">
        <title>Chromosome-level genome of Muraenolepis orangiensis.</title>
        <authorList>
            <person name="Kim J."/>
        </authorList>
    </citation>
    <scope>NUCLEOTIDE SEQUENCE</scope>
    <source>
        <strain evidence="1">KU_S4_2022</strain>
        <tissue evidence="1">Muscle</tissue>
    </source>
</reference>
<dbReference type="Proteomes" id="UP001148018">
    <property type="component" value="Unassembled WGS sequence"/>
</dbReference>
<name>A0A9Q0IRH2_9TELE</name>
<organism evidence="1 2">
    <name type="scientific">Muraenolepis orangiensis</name>
    <name type="common">Patagonian moray cod</name>
    <dbReference type="NCBI Taxonomy" id="630683"/>
    <lineage>
        <taxon>Eukaryota</taxon>
        <taxon>Metazoa</taxon>
        <taxon>Chordata</taxon>
        <taxon>Craniata</taxon>
        <taxon>Vertebrata</taxon>
        <taxon>Euteleostomi</taxon>
        <taxon>Actinopterygii</taxon>
        <taxon>Neopterygii</taxon>
        <taxon>Teleostei</taxon>
        <taxon>Neoteleostei</taxon>
        <taxon>Acanthomorphata</taxon>
        <taxon>Zeiogadaria</taxon>
        <taxon>Gadariae</taxon>
        <taxon>Gadiformes</taxon>
        <taxon>Muraenolepidoidei</taxon>
        <taxon>Muraenolepididae</taxon>
        <taxon>Muraenolepis</taxon>
    </lineage>
</organism>
<proteinExistence type="predicted"/>
<comment type="caution">
    <text evidence="1">The sequence shown here is derived from an EMBL/GenBank/DDBJ whole genome shotgun (WGS) entry which is preliminary data.</text>
</comment>
<accession>A0A9Q0IRH2</accession>
<keyword evidence="2" id="KW-1185">Reference proteome</keyword>
<evidence type="ECO:0000313" key="1">
    <source>
        <dbReference type="EMBL" id="KAJ3607570.1"/>
    </source>
</evidence>
<dbReference type="EMBL" id="JANIIK010000040">
    <property type="protein sequence ID" value="KAJ3607570.1"/>
    <property type="molecule type" value="Genomic_DNA"/>
</dbReference>
<gene>
    <name evidence="1" type="ORF">NHX12_024621</name>
</gene>